<keyword evidence="1" id="KW-0805">Transcription regulation</keyword>
<organism evidence="5 6">
    <name type="scientific">Fuscovulum blasticum DSM 2131</name>
    <dbReference type="NCBI Taxonomy" id="1188250"/>
    <lineage>
        <taxon>Bacteria</taxon>
        <taxon>Pseudomonadati</taxon>
        <taxon>Pseudomonadota</taxon>
        <taxon>Alphaproteobacteria</taxon>
        <taxon>Rhodobacterales</taxon>
        <taxon>Paracoccaceae</taxon>
        <taxon>Pseudogemmobacter</taxon>
    </lineage>
</organism>
<dbReference type="PANTHER" id="PTHR33164">
    <property type="entry name" value="TRANSCRIPTIONAL REGULATOR, MARR FAMILY"/>
    <property type="match status" value="1"/>
</dbReference>
<dbReference type="RefSeq" id="WP_107672832.1">
    <property type="nucleotide sequence ID" value="NZ_PZKE01000005.1"/>
</dbReference>
<dbReference type="Pfam" id="PF12802">
    <property type="entry name" value="MarR_2"/>
    <property type="match status" value="1"/>
</dbReference>
<dbReference type="GO" id="GO:0006950">
    <property type="term" value="P:response to stress"/>
    <property type="evidence" value="ECO:0007669"/>
    <property type="project" value="TreeGrafter"/>
</dbReference>
<proteinExistence type="predicted"/>
<gene>
    <name evidence="5" type="ORF">C5F44_07190</name>
</gene>
<dbReference type="InterPro" id="IPR023187">
    <property type="entry name" value="Tscrpt_reg_MarR-type_CS"/>
</dbReference>
<dbReference type="GO" id="GO:0003700">
    <property type="term" value="F:DNA-binding transcription factor activity"/>
    <property type="evidence" value="ECO:0007669"/>
    <property type="project" value="InterPro"/>
</dbReference>
<dbReference type="PROSITE" id="PS50995">
    <property type="entry name" value="HTH_MARR_2"/>
    <property type="match status" value="1"/>
</dbReference>
<dbReference type="Gene3D" id="1.10.10.10">
    <property type="entry name" value="Winged helix-like DNA-binding domain superfamily/Winged helix DNA-binding domain"/>
    <property type="match status" value="1"/>
</dbReference>
<sequence>MGISDAMALPGYDLDAQIGYLLRRVTQRHLALFGQAIPELTTMQFAVLARLAELGPLSQNHLGREASMDAATIKGVVDRLIRQGLVVTTPDPDDRRRLTVSLTETGATLVTSLVPAALAVTEATLAPLTTEERATLSALLARLA</sequence>
<dbReference type="PANTHER" id="PTHR33164:SF95">
    <property type="entry name" value="TRANSCRIPTIONAL REGULATOR"/>
    <property type="match status" value="1"/>
</dbReference>
<evidence type="ECO:0000259" key="4">
    <source>
        <dbReference type="PROSITE" id="PS50995"/>
    </source>
</evidence>
<keyword evidence="3" id="KW-0804">Transcription</keyword>
<evidence type="ECO:0000313" key="6">
    <source>
        <dbReference type="Proteomes" id="UP000241362"/>
    </source>
</evidence>
<dbReference type="EMBL" id="PZKE01000005">
    <property type="protein sequence ID" value="PTE15058.1"/>
    <property type="molecule type" value="Genomic_DNA"/>
</dbReference>
<dbReference type="PROSITE" id="PS01117">
    <property type="entry name" value="HTH_MARR_1"/>
    <property type="match status" value="1"/>
</dbReference>
<evidence type="ECO:0000256" key="2">
    <source>
        <dbReference type="ARBA" id="ARBA00023125"/>
    </source>
</evidence>
<dbReference type="AlphaFoldDB" id="A0A2T4JB55"/>
<keyword evidence="2" id="KW-0238">DNA-binding</keyword>
<evidence type="ECO:0000313" key="5">
    <source>
        <dbReference type="EMBL" id="PTE15058.1"/>
    </source>
</evidence>
<dbReference type="InterPro" id="IPR036390">
    <property type="entry name" value="WH_DNA-bd_sf"/>
</dbReference>
<protein>
    <submittedName>
        <fullName evidence="5">MarR family transcriptional regulator</fullName>
    </submittedName>
</protein>
<dbReference type="PRINTS" id="PR00598">
    <property type="entry name" value="HTHMARR"/>
</dbReference>
<dbReference type="GO" id="GO:0003677">
    <property type="term" value="F:DNA binding"/>
    <property type="evidence" value="ECO:0007669"/>
    <property type="project" value="UniProtKB-KW"/>
</dbReference>
<name>A0A2T4JB55_FUSBL</name>
<feature type="domain" description="HTH marR-type" evidence="4">
    <location>
        <begin position="15"/>
        <end position="144"/>
    </location>
</feature>
<evidence type="ECO:0000256" key="1">
    <source>
        <dbReference type="ARBA" id="ARBA00023015"/>
    </source>
</evidence>
<accession>A0A2T4JB55</accession>
<keyword evidence="6" id="KW-1185">Reference proteome</keyword>
<reference evidence="5 6" key="1">
    <citation type="submission" date="2018-03" db="EMBL/GenBank/DDBJ databases">
        <title>Rhodobacter blasticus.</title>
        <authorList>
            <person name="Meyer T.E."/>
            <person name="Miller S."/>
            <person name="Lodha T."/>
            <person name="Gandham S."/>
            <person name="Chintalapati S."/>
            <person name="Chintalapati V.R."/>
        </authorList>
    </citation>
    <scope>NUCLEOTIDE SEQUENCE [LARGE SCALE GENOMIC DNA]</scope>
    <source>
        <strain evidence="5 6">DSM 2131</strain>
    </source>
</reference>
<dbReference type="SMART" id="SM00347">
    <property type="entry name" value="HTH_MARR"/>
    <property type="match status" value="1"/>
</dbReference>
<dbReference type="InterPro" id="IPR036388">
    <property type="entry name" value="WH-like_DNA-bd_sf"/>
</dbReference>
<dbReference type="SUPFAM" id="SSF46785">
    <property type="entry name" value="Winged helix' DNA-binding domain"/>
    <property type="match status" value="1"/>
</dbReference>
<dbReference type="InterPro" id="IPR039422">
    <property type="entry name" value="MarR/SlyA-like"/>
</dbReference>
<dbReference type="Proteomes" id="UP000241362">
    <property type="component" value="Unassembled WGS sequence"/>
</dbReference>
<evidence type="ECO:0000256" key="3">
    <source>
        <dbReference type="ARBA" id="ARBA00023163"/>
    </source>
</evidence>
<dbReference type="InterPro" id="IPR000835">
    <property type="entry name" value="HTH_MarR-typ"/>
</dbReference>
<comment type="caution">
    <text evidence="5">The sequence shown here is derived from an EMBL/GenBank/DDBJ whole genome shotgun (WGS) entry which is preliminary data.</text>
</comment>